<keyword evidence="3" id="KW-0997">Cell inner membrane</keyword>
<organism evidence="7 8">
    <name type="scientific">Marinifilum breve</name>
    <dbReference type="NCBI Taxonomy" id="2184082"/>
    <lineage>
        <taxon>Bacteria</taxon>
        <taxon>Pseudomonadati</taxon>
        <taxon>Bacteroidota</taxon>
        <taxon>Bacteroidia</taxon>
        <taxon>Marinilabiliales</taxon>
        <taxon>Marinifilaceae</taxon>
    </lineage>
</organism>
<evidence type="ECO:0000313" key="8">
    <source>
        <dbReference type="Proteomes" id="UP000248079"/>
    </source>
</evidence>
<name>A0A2V3ZVY0_9BACT</name>
<reference evidence="7 8" key="1">
    <citation type="submission" date="2018-05" db="EMBL/GenBank/DDBJ databases">
        <title>Marinifilum breve JC075T sp. nov., a marine bacterium isolated from Yongle Blue Hole in the South China Sea.</title>
        <authorList>
            <person name="Fu T."/>
        </authorList>
    </citation>
    <scope>NUCLEOTIDE SEQUENCE [LARGE SCALE GENOMIC DNA]</scope>
    <source>
        <strain evidence="7 8">JC075</strain>
    </source>
</reference>
<dbReference type="Pfam" id="PF03279">
    <property type="entry name" value="Lip_A_acyltrans"/>
    <property type="match status" value="1"/>
</dbReference>
<keyword evidence="2" id="KW-1003">Cell membrane</keyword>
<evidence type="ECO:0000313" key="7">
    <source>
        <dbReference type="EMBL" id="PXY00622.1"/>
    </source>
</evidence>
<sequence length="364" mass="42688">MNVKYKQAVDEIKENTKNLSQIDARGRLKFLNCISARRVFLKDNFDGLEFYRNIIQAREFSIIDEEDKLNSSSFKVIGAKAEYLNQVNIYALFHLGSYRLPNHYFSSQGMNFSILLNDSAYQLRDKYKDLFQIHKTEENQKLNFINAEIPSSLLQIIRSLRSGYSLSVYIDGNEGVVNSENQEKFAAVNFFGEKILTRKGIANVAYRTGTPIIPVITFKENDTNIIEFLEPIEADKSIKQAESTLKLIQTLWNVLEMYVKKYPNQWQGWIWIHKFINRKGVSCIQKGKLNGQFIFNAERYSFLKKNQTVFLFDHETFINFKINNSLFTILDYLRFNKLEYERLREIISENLLNDLYTNKIILNS</sequence>
<dbReference type="Proteomes" id="UP000248079">
    <property type="component" value="Unassembled WGS sequence"/>
</dbReference>
<dbReference type="EMBL" id="QFLI01000005">
    <property type="protein sequence ID" value="PXY00622.1"/>
    <property type="molecule type" value="Genomic_DNA"/>
</dbReference>
<gene>
    <name evidence="7" type="ORF">DF185_11965</name>
</gene>
<evidence type="ECO:0000256" key="5">
    <source>
        <dbReference type="ARBA" id="ARBA00023136"/>
    </source>
</evidence>
<dbReference type="GO" id="GO:0009247">
    <property type="term" value="P:glycolipid biosynthetic process"/>
    <property type="evidence" value="ECO:0007669"/>
    <property type="project" value="UniProtKB-ARBA"/>
</dbReference>
<dbReference type="InterPro" id="IPR004960">
    <property type="entry name" value="LipA_acyltrans"/>
</dbReference>
<keyword evidence="8" id="KW-1185">Reference proteome</keyword>
<comment type="caution">
    <text evidence="7">The sequence shown here is derived from an EMBL/GenBank/DDBJ whole genome shotgun (WGS) entry which is preliminary data.</text>
</comment>
<dbReference type="PANTHER" id="PTHR30606:SF10">
    <property type="entry name" value="PHOSPHATIDYLINOSITOL MANNOSIDE ACYLTRANSFERASE"/>
    <property type="match status" value="1"/>
</dbReference>
<evidence type="ECO:0008006" key="9">
    <source>
        <dbReference type="Google" id="ProtNLM"/>
    </source>
</evidence>
<keyword evidence="5" id="KW-0472">Membrane</keyword>
<evidence type="ECO:0000256" key="3">
    <source>
        <dbReference type="ARBA" id="ARBA00022519"/>
    </source>
</evidence>
<dbReference type="OrthoDB" id="1373292at2"/>
<dbReference type="GO" id="GO:0016746">
    <property type="term" value="F:acyltransferase activity"/>
    <property type="evidence" value="ECO:0007669"/>
    <property type="project" value="UniProtKB-KW"/>
</dbReference>
<evidence type="ECO:0000256" key="1">
    <source>
        <dbReference type="ARBA" id="ARBA00004533"/>
    </source>
</evidence>
<evidence type="ECO:0000256" key="2">
    <source>
        <dbReference type="ARBA" id="ARBA00022475"/>
    </source>
</evidence>
<dbReference type="PANTHER" id="PTHR30606">
    <property type="entry name" value="LIPID A BIOSYNTHESIS LAUROYL ACYLTRANSFERASE"/>
    <property type="match status" value="1"/>
</dbReference>
<proteinExistence type="predicted"/>
<comment type="subcellular location">
    <subcellularLocation>
        <location evidence="1">Cell inner membrane</location>
    </subcellularLocation>
</comment>
<keyword evidence="4" id="KW-0808">Transferase</keyword>
<evidence type="ECO:0000256" key="4">
    <source>
        <dbReference type="ARBA" id="ARBA00022679"/>
    </source>
</evidence>
<dbReference type="GO" id="GO:0005886">
    <property type="term" value="C:plasma membrane"/>
    <property type="evidence" value="ECO:0007669"/>
    <property type="project" value="UniProtKB-SubCell"/>
</dbReference>
<dbReference type="RefSeq" id="WP_110360995.1">
    <property type="nucleotide sequence ID" value="NZ_QFLI01000005.1"/>
</dbReference>
<evidence type="ECO:0000256" key="6">
    <source>
        <dbReference type="ARBA" id="ARBA00023315"/>
    </source>
</evidence>
<accession>A0A2V3ZVY0</accession>
<protein>
    <recommendedName>
        <fullName evidence="9">Lipid A biosynthesis acyltransferase</fullName>
    </recommendedName>
</protein>
<keyword evidence="6" id="KW-0012">Acyltransferase</keyword>
<dbReference type="AlphaFoldDB" id="A0A2V3ZVY0"/>